<dbReference type="PROSITE" id="PS50011">
    <property type="entry name" value="PROTEIN_KINASE_DOM"/>
    <property type="match status" value="1"/>
</dbReference>
<dbReference type="AlphaFoldDB" id="A0A7V8VEW6"/>
<dbReference type="InterPro" id="IPR001680">
    <property type="entry name" value="WD40_rpt"/>
</dbReference>
<dbReference type="PRINTS" id="PR00320">
    <property type="entry name" value="GPROTEINBRPT"/>
</dbReference>
<dbReference type="SMART" id="SM00220">
    <property type="entry name" value="S_TKc"/>
    <property type="match status" value="1"/>
</dbReference>
<evidence type="ECO:0000256" key="5">
    <source>
        <dbReference type="ARBA" id="ARBA00022737"/>
    </source>
</evidence>
<dbReference type="PANTHER" id="PTHR19879:SF9">
    <property type="entry name" value="TRANSCRIPTION INITIATION FACTOR TFIID SUBUNIT 5"/>
    <property type="match status" value="1"/>
</dbReference>
<evidence type="ECO:0000313" key="12">
    <source>
        <dbReference type="EMBL" id="MBA2226697.1"/>
    </source>
</evidence>
<keyword evidence="3 9" id="KW-0853">WD repeat</keyword>
<keyword evidence="6 10" id="KW-0547">Nucleotide-binding</keyword>
<dbReference type="InterPro" id="IPR000719">
    <property type="entry name" value="Prot_kinase_dom"/>
</dbReference>
<dbReference type="PROSITE" id="PS50294">
    <property type="entry name" value="WD_REPEATS_REGION"/>
    <property type="match status" value="5"/>
</dbReference>
<keyword evidence="7 12" id="KW-0418">Kinase</keyword>
<feature type="domain" description="Protein kinase" evidence="11">
    <location>
        <begin position="121"/>
        <end position="381"/>
    </location>
</feature>
<keyword evidence="2" id="KW-0723">Serine/threonine-protein kinase</keyword>
<dbReference type="EC" id="2.7.11.1" evidence="1"/>
<keyword evidence="13" id="KW-1185">Reference proteome</keyword>
<dbReference type="InterPro" id="IPR017441">
    <property type="entry name" value="Protein_kinase_ATP_BS"/>
</dbReference>
<evidence type="ECO:0000256" key="4">
    <source>
        <dbReference type="ARBA" id="ARBA00022679"/>
    </source>
</evidence>
<dbReference type="InterPro" id="IPR036322">
    <property type="entry name" value="WD40_repeat_dom_sf"/>
</dbReference>
<feature type="repeat" description="WD" evidence="9">
    <location>
        <begin position="701"/>
        <end position="742"/>
    </location>
</feature>
<name>A0A7V8VEW6_9BACT</name>
<keyword evidence="8 10" id="KW-0067">ATP-binding</keyword>
<dbReference type="PANTHER" id="PTHR19879">
    <property type="entry name" value="TRANSCRIPTION INITIATION FACTOR TFIID"/>
    <property type="match status" value="1"/>
</dbReference>
<proteinExistence type="predicted"/>
<dbReference type="SUPFAM" id="SSF56112">
    <property type="entry name" value="Protein kinase-like (PK-like)"/>
    <property type="match status" value="1"/>
</dbReference>
<dbReference type="InterPro" id="IPR015943">
    <property type="entry name" value="WD40/YVTN_repeat-like_dom_sf"/>
</dbReference>
<dbReference type="RefSeq" id="WP_194538141.1">
    <property type="nucleotide sequence ID" value="NZ_JACEFB010000007.1"/>
</dbReference>
<feature type="repeat" description="WD" evidence="9">
    <location>
        <begin position="568"/>
        <end position="609"/>
    </location>
</feature>
<dbReference type="PROSITE" id="PS00108">
    <property type="entry name" value="PROTEIN_KINASE_ST"/>
    <property type="match status" value="1"/>
</dbReference>
<dbReference type="InterPro" id="IPR011009">
    <property type="entry name" value="Kinase-like_dom_sf"/>
</dbReference>
<evidence type="ECO:0000256" key="10">
    <source>
        <dbReference type="PROSITE-ProRule" id="PRU10141"/>
    </source>
</evidence>
<feature type="repeat" description="WD" evidence="9">
    <location>
        <begin position="479"/>
        <end position="512"/>
    </location>
</feature>
<dbReference type="SMART" id="SM00320">
    <property type="entry name" value="WD40"/>
    <property type="match status" value="7"/>
</dbReference>
<organism evidence="12 13">
    <name type="scientific">Thermogemmata fonticola</name>
    <dbReference type="NCBI Taxonomy" id="2755323"/>
    <lineage>
        <taxon>Bacteria</taxon>
        <taxon>Pseudomonadati</taxon>
        <taxon>Planctomycetota</taxon>
        <taxon>Planctomycetia</taxon>
        <taxon>Gemmatales</taxon>
        <taxon>Gemmataceae</taxon>
        <taxon>Thermogemmata</taxon>
    </lineage>
</organism>
<keyword evidence="4" id="KW-0808">Transferase</keyword>
<reference evidence="12 13" key="1">
    <citation type="submission" date="2020-07" db="EMBL/GenBank/DDBJ databases">
        <title>Thermogemmata thermophila gen. nov., sp. nov., a novel moderate thermophilic planctomycete from a Kamchatka hot spring.</title>
        <authorList>
            <person name="Elcheninov A.G."/>
            <person name="Podosokorskaya O.A."/>
            <person name="Kovaleva O.L."/>
            <person name="Novikov A."/>
            <person name="Bonch-Osmolovskaya E.A."/>
            <person name="Toshchakov S.V."/>
            <person name="Kublanov I.V."/>
        </authorList>
    </citation>
    <scope>NUCLEOTIDE SEQUENCE [LARGE SCALE GENOMIC DNA]</scope>
    <source>
        <strain evidence="12 13">2918</strain>
    </source>
</reference>
<accession>A0A7V8VEW6</accession>
<keyword evidence="5" id="KW-0677">Repeat</keyword>
<evidence type="ECO:0000256" key="7">
    <source>
        <dbReference type="ARBA" id="ARBA00022777"/>
    </source>
</evidence>
<gene>
    <name evidence="12" type="ORF">H0921_11050</name>
</gene>
<evidence type="ECO:0000313" key="13">
    <source>
        <dbReference type="Proteomes" id="UP000542342"/>
    </source>
</evidence>
<dbReference type="PROSITE" id="PS00107">
    <property type="entry name" value="PROTEIN_KINASE_ATP"/>
    <property type="match status" value="1"/>
</dbReference>
<dbReference type="Pfam" id="PF00069">
    <property type="entry name" value="Pkinase"/>
    <property type="match status" value="1"/>
</dbReference>
<dbReference type="InterPro" id="IPR008271">
    <property type="entry name" value="Ser/Thr_kinase_AS"/>
</dbReference>
<evidence type="ECO:0000256" key="3">
    <source>
        <dbReference type="ARBA" id="ARBA00022574"/>
    </source>
</evidence>
<feature type="repeat" description="WD" evidence="9">
    <location>
        <begin position="749"/>
        <end position="775"/>
    </location>
</feature>
<dbReference type="GO" id="GO:0004674">
    <property type="term" value="F:protein serine/threonine kinase activity"/>
    <property type="evidence" value="ECO:0007669"/>
    <property type="project" value="UniProtKB-KW"/>
</dbReference>
<dbReference type="InterPro" id="IPR019775">
    <property type="entry name" value="WD40_repeat_CS"/>
</dbReference>
<comment type="caution">
    <text evidence="12">The sequence shown here is derived from an EMBL/GenBank/DDBJ whole genome shotgun (WGS) entry which is preliminary data.</text>
</comment>
<evidence type="ECO:0000259" key="11">
    <source>
        <dbReference type="PROSITE" id="PS50011"/>
    </source>
</evidence>
<feature type="repeat" description="WD" evidence="9">
    <location>
        <begin position="526"/>
        <end position="561"/>
    </location>
</feature>
<evidence type="ECO:0000256" key="8">
    <source>
        <dbReference type="ARBA" id="ARBA00022840"/>
    </source>
</evidence>
<dbReference type="SUPFAM" id="SSF50978">
    <property type="entry name" value="WD40 repeat-like"/>
    <property type="match status" value="1"/>
</dbReference>
<sequence>MNEVIPAGECLAEGELERLVRGRLSASRAAWAADHLTQCRHCQQRLEALSAGSESLTAALRELAHWDLPRDSAYYRALAAVEQELRRTAAFASPSQEAAAEDFRFLLPSEEPGFLGRLGSFRIRRLLGRGGMGVVFQAYDPDLDREVAIKVIDPRLVGNEVARQRFCREARAAAAVTHDHIVAVHQVAEDEHSGLPYLVMQLVQGESLEQRLRRVGKLDGVAVARMGMQAAAGLAAAHAAGLVHRDVKPANILLEAPHDRVKLTDFGLARAVEDVRLTGTGIVAGSPLYMSPEQARGEAVDHRTDLFSLGTVLYEALSGQAPFAASSPLTVLRRITDEEPLPLTQLEPAVSRELAQIIHKLLAKRPEDRYPTALAVAEDFARELARQQQLSPLELPAGVCVDSQCFVTSPSRLPWANWKKHWGHWSSRLRSLRGLLPWLGGMLLGAALMALLQGPPVPSERIVEVPLPRTSGPPPQIVLDGQAGSVWSLAFAAPDRLVVGAEDGSLRLWDLRRAADGAEGLLKTFEPRQNGNIWSIDVSPKGKYMVSACDDSAVVLWNLQTLRFEGLKFPHPHSARSAAFSPNGRFLATGDRNSTVRLWDLDTQVPVELLGHRGTIHALAFSPDSRRLASAASDGTVLLWSLDDQQWLPREGLEHDLRLAEHRGPVYGVTFCPQGEHLATCGWDGTVRLWDATNGTQLLSLKAHDGDAWAVSFGAQGQWLASCGSDGAVKVWKVPEGREIFAWRGERGIHTVRFGPDGHTLAAAGRDGLVRLWRLPLSLPHNDPSHPPPP</sequence>
<evidence type="ECO:0000256" key="2">
    <source>
        <dbReference type="ARBA" id="ARBA00022527"/>
    </source>
</evidence>
<dbReference type="Pfam" id="PF00400">
    <property type="entry name" value="WD40"/>
    <property type="match status" value="7"/>
</dbReference>
<dbReference type="Gene3D" id="1.10.510.10">
    <property type="entry name" value="Transferase(Phosphotransferase) domain 1"/>
    <property type="match status" value="1"/>
</dbReference>
<feature type="repeat" description="WD" evidence="9">
    <location>
        <begin position="659"/>
        <end position="700"/>
    </location>
</feature>
<dbReference type="PROSITE" id="PS50082">
    <property type="entry name" value="WD_REPEATS_2"/>
    <property type="match status" value="7"/>
</dbReference>
<feature type="repeat" description="WD" evidence="9">
    <location>
        <begin position="609"/>
        <end position="650"/>
    </location>
</feature>
<feature type="binding site" evidence="10">
    <location>
        <position position="150"/>
    </location>
    <ligand>
        <name>ATP</name>
        <dbReference type="ChEBI" id="CHEBI:30616"/>
    </ligand>
</feature>
<dbReference type="CDD" id="cd00200">
    <property type="entry name" value="WD40"/>
    <property type="match status" value="1"/>
</dbReference>
<dbReference type="CDD" id="cd14014">
    <property type="entry name" value="STKc_PknB_like"/>
    <property type="match status" value="1"/>
</dbReference>
<dbReference type="Gene3D" id="2.130.10.10">
    <property type="entry name" value="YVTN repeat-like/Quinoprotein amine dehydrogenase"/>
    <property type="match status" value="2"/>
</dbReference>
<dbReference type="InterPro" id="IPR020472">
    <property type="entry name" value="WD40_PAC1"/>
</dbReference>
<dbReference type="EMBL" id="JACEFB010000007">
    <property type="protein sequence ID" value="MBA2226697.1"/>
    <property type="molecule type" value="Genomic_DNA"/>
</dbReference>
<dbReference type="GO" id="GO:0005524">
    <property type="term" value="F:ATP binding"/>
    <property type="evidence" value="ECO:0007669"/>
    <property type="project" value="UniProtKB-UniRule"/>
</dbReference>
<dbReference type="Gene3D" id="3.30.200.20">
    <property type="entry name" value="Phosphorylase Kinase, domain 1"/>
    <property type="match status" value="1"/>
</dbReference>
<evidence type="ECO:0000256" key="1">
    <source>
        <dbReference type="ARBA" id="ARBA00012513"/>
    </source>
</evidence>
<dbReference type="Proteomes" id="UP000542342">
    <property type="component" value="Unassembled WGS sequence"/>
</dbReference>
<dbReference type="FunFam" id="1.10.510.10:FF:000021">
    <property type="entry name" value="Serine/threonine protein kinase"/>
    <property type="match status" value="1"/>
</dbReference>
<dbReference type="PROSITE" id="PS00678">
    <property type="entry name" value="WD_REPEATS_1"/>
    <property type="match status" value="3"/>
</dbReference>
<evidence type="ECO:0000256" key="6">
    <source>
        <dbReference type="ARBA" id="ARBA00022741"/>
    </source>
</evidence>
<protein>
    <recommendedName>
        <fullName evidence="1">non-specific serine/threonine protein kinase</fullName>
        <ecNumber evidence="1">2.7.11.1</ecNumber>
    </recommendedName>
</protein>
<evidence type="ECO:0000256" key="9">
    <source>
        <dbReference type="PROSITE-ProRule" id="PRU00221"/>
    </source>
</evidence>